<keyword evidence="2" id="KW-1185">Reference proteome</keyword>
<name>A0A5B7IAK1_PORTR</name>
<evidence type="ECO:0000313" key="2">
    <source>
        <dbReference type="Proteomes" id="UP000324222"/>
    </source>
</evidence>
<dbReference type="AlphaFoldDB" id="A0A5B7IAK1"/>
<proteinExistence type="predicted"/>
<organism evidence="1 2">
    <name type="scientific">Portunus trituberculatus</name>
    <name type="common">Swimming crab</name>
    <name type="synonym">Neptunus trituberculatus</name>
    <dbReference type="NCBI Taxonomy" id="210409"/>
    <lineage>
        <taxon>Eukaryota</taxon>
        <taxon>Metazoa</taxon>
        <taxon>Ecdysozoa</taxon>
        <taxon>Arthropoda</taxon>
        <taxon>Crustacea</taxon>
        <taxon>Multicrustacea</taxon>
        <taxon>Malacostraca</taxon>
        <taxon>Eumalacostraca</taxon>
        <taxon>Eucarida</taxon>
        <taxon>Decapoda</taxon>
        <taxon>Pleocyemata</taxon>
        <taxon>Brachyura</taxon>
        <taxon>Eubrachyura</taxon>
        <taxon>Portunoidea</taxon>
        <taxon>Portunidae</taxon>
        <taxon>Portuninae</taxon>
        <taxon>Portunus</taxon>
    </lineage>
</organism>
<protein>
    <submittedName>
        <fullName evidence="1">Uncharacterized protein</fullName>
    </submittedName>
</protein>
<dbReference type="Proteomes" id="UP000324222">
    <property type="component" value="Unassembled WGS sequence"/>
</dbReference>
<dbReference type="EMBL" id="VSRR010047078">
    <property type="protein sequence ID" value="MPC77908.1"/>
    <property type="molecule type" value="Genomic_DNA"/>
</dbReference>
<reference evidence="1 2" key="1">
    <citation type="submission" date="2019-05" db="EMBL/GenBank/DDBJ databases">
        <title>Another draft genome of Portunus trituberculatus and its Hox gene families provides insights of decapod evolution.</title>
        <authorList>
            <person name="Jeong J.-H."/>
            <person name="Song I."/>
            <person name="Kim S."/>
            <person name="Choi T."/>
            <person name="Kim D."/>
            <person name="Ryu S."/>
            <person name="Kim W."/>
        </authorList>
    </citation>
    <scope>NUCLEOTIDE SEQUENCE [LARGE SCALE GENOMIC DNA]</scope>
    <source>
        <tissue evidence="1">Muscle</tissue>
    </source>
</reference>
<gene>
    <name evidence="1" type="ORF">E2C01_072377</name>
</gene>
<accession>A0A5B7IAK1</accession>
<comment type="caution">
    <text evidence="1">The sequence shown here is derived from an EMBL/GenBank/DDBJ whole genome shotgun (WGS) entry which is preliminary data.</text>
</comment>
<evidence type="ECO:0000313" key="1">
    <source>
        <dbReference type="EMBL" id="MPC77908.1"/>
    </source>
</evidence>
<sequence>MTRQTQPETSSRLQEASGTFSPYLVVIRGRQKKCWCHILIKEKRLCVDCVGCCFY</sequence>